<comment type="catalytic activity">
    <reaction evidence="1">
        <text>(4aS,6R)-4a-hydroxy-L-erythro-5,6,7,8-tetrahydrobiopterin = (6R)-L-erythro-6,7-dihydrobiopterin + H2O</text>
        <dbReference type="Rhea" id="RHEA:11920"/>
        <dbReference type="ChEBI" id="CHEBI:15377"/>
        <dbReference type="ChEBI" id="CHEBI:15642"/>
        <dbReference type="ChEBI" id="CHEBI:43120"/>
        <dbReference type="EC" id="4.2.1.96"/>
    </reaction>
</comment>
<dbReference type="RefSeq" id="WP_074632354.1">
    <property type="nucleotide sequence ID" value="NZ_FNKY01000001.1"/>
</dbReference>
<dbReference type="Pfam" id="PF01329">
    <property type="entry name" value="Pterin_4a"/>
    <property type="match status" value="1"/>
</dbReference>
<comment type="similarity">
    <text evidence="2">Belongs to the pterin-4-alpha-carbinolamine dehydratase family.</text>
</comment>
<evidence type="ECO:0000256" key="4">
    <source>
        <dbReference type="ARBA" id="ARBA00023239"/>
    </source>
</evidence>
<organism evidence="5 6">
    <name type="scientific">Nitrosospira multiformis</name>
    <dbReference type="NCBI Taxonomy" id="1231"/>
    <lineage>
        <taxon>Bacteria</taxon>
        <taxon>Pseudomonadati</taxon>
        <taxon>Pseudomonadota</taxon>
        <taxon>Betaproteobacteria</taxon>
        <taxon>Nitrosomonadales</taxon>
        <taxon>Nitrosomonadaceae</taxon>
        <taxon>Nitrosospira</taxon>
    </lineage>
</organism>
<proteinExistence type="inferred from homology"/>
<dbReference type="EMBL" id="FNKY01000001">
    <property type="protein sequence ID" value="SDQ76233.1"/>
    <property type="molecule type" value="Genomic_DNA"/>
</dbReference>
<dbReference type="Gene3D" id="3.30.1360.20">
    <property type="entry name" value="Transcriptional coactivator/pterin dehydratase"/>
    <property type="match status" value="1"/>
</dbReference>
<evidence type="ECO:0000256" key="1">
    <source>
        <dbReference type="ARBA" id="ARBA00001554"/>
    </source>
</evidence>
<name>A0ABY0TFS8_9PROT</name>
<dbReference type="SUPFAM" id="SSF55248">
    <property type="entry name" value="PCD-like"/>
    <property type="match status" value="1"/>
</dbReference>
<evidence type="ECO:0000313" key="5">
    <source>
        <dbReference type="EMBL" id="SDQ76233.1"/>
    </source>
</evidence>
<evidence type="ECO:0000313" key="6">
    <source>
        <dbReference type="Proteomes" id="UP000183471"/>
    </source>
</evidence>
<dbReference type="InterPro" id="IPR001533">
    <property type="entry name" value="Pterin_deHydtase"/>
</dbReference>
<dbReference type="EC" id="4.2.1.96" evidence="3"/>
<protein>
    <recommendedName>
        <fullName evidence="3">4a-hydroxytetrahydrobiopterin dehydratase</fullName>
        <ecNumber evidence="3">4.2.1.96</ecNumber>
    </recommendedName>
</protein>
<evidence type="ECO:0000256" key="3">
    <source>
        <dbReference type="ARBA" id="ARBA00013252"/>
    </source>
</evidence>
<gene>
    <name evidence="5" type="ORF">SAMN05216402_2187</name>
</gene>
<dbReference type="InterPro" id="IPR036428">
    <property type="entry name" value="PCD_sf"/>
</dbReference>
<dbReference type="Proteomes" id="UP000183471">
    <property type="component" value="Unassembled WGS sequence"/>
</dbReference>
<sequence length="87" mass="10214">MDENAEQLWICKDHPPSLFRRFQFDGYNSLRIFLDRLADLSKETEYYPDISFGLNYANITVYASNEKVLSEDDKAFAQRVDELIDPT</sequence>
<keyword evidence="4" id="KW-0456">Lyase</keyword>
<comment type="caution">
    <text evidence="5">The sequence shown here is derived from an EMBL/GenBank/DDBJ whole genome shotgun (WGS) entry which is preliminary data.</text>
</comment>
<reference evidence="5 6" key="1">
    <citation type="submission" date="2016-10" db="EMBL/GenBank/DDBJ databases">
        <authorList>
            <person name="Varghese N."/>
            <person name="Submissions S."/>
        </authorList>
    </citation>
    <scope>NUCLEOTIDE SEQUENCE [LARGE SCALE GENOMIC DNA]</scope>
    <source>
        <strain evidence="5 6">Nl1</strain>
    </source>
</reference>
<keyword evidence="6" id="KW-1185">Reference proteome</keyword>
<evidence type="ECO:0000256" key="2">
    <source>
        <dbReference type="ARBA" id="ARBA00006472"/>
    </source>
</evidence>
<accession>A0ABY0TFS8</accession>